<dbReference type="PANTHER" id="PTHR38499">
    <property type="entry name" value="ADIPOGENIN"/>
    <property type="match status" value="1"/>
</dbReference>
<protein>
    <recommendedName>
        <fullName evidence="5">Adipogenin</fullName>
    </recommendedName>
</protein>
<evidence type="ECO:0000256" key="2">
    <source>
        <dbReference type="SAM" id="Phobius"/>
    </source>
</evidence>
<dbReference type="InterPro" id="IPR027938">
    <property type="entry name" value="Adipogenin"/>
</dbReference>
<dbReference type="GO" id="GO:0005737">
    <property type="term" value="C:cytoplasm"/>
    <property type="evidence" value="ECO:0007669"/>
    <property type="project" value="TreeGrafter"/>
</dbReference>
<gene>
    <name evidence="3" type="ORF">E2I00_004204</name>
</gene>
<keyword evidence="2" id="KW-0812">Transmembrane</keyword>
<dbReference type="Proteomes" id="UP000437017">
    <property type="component" value="Unassembled WGS sequence"/>
</dbReference>
<dbReference type="GO" id="GO:0050872">
    <property type="term" value="P:white fat cell differentiation"/>
    <property type="evidence" value="ECO:0007669"/>
    <property type="project" value="TreeGrafter"/>
</dbReference>
<dbReference type="GO" id="GO:0005811">
    <property type="term" value="C:lipid droplet"/>
    <property type="evidence" value="ECO:0007669"/>
    <property type="project" value="TreeGrafter"/>
</dbReference>
<keyword evidence="4" id="KW-1185">Reference proteome</keyword>
<comment type="caution">
    <text evidence="3">The sequence shown here is derived from an EMBL/GenBank/DDBJ whole genome shotgun (WGS) entry which is preliminary data.</text>
</comment>
<dbReference type="Pfam" id="PF15202">
    <property type="entry name" value="Adipogenin"/>
    <property type="match status" value="1"/>
</dbReference>
<organism evidence="3 4">
    <name type="scientific">Balaenoptera physalus</name>
    <name type="common">Fin whale</name>
    <name type="synonym">Balaena physalus</name>
    <dbReference type="NCBI Taxonomy" id="9770"/>
    <lineage>
        <taxon>Eukaryota</taxon>
        <taxon>Metazoa</taxon>
        <taxon>Chordata</taxon>
        <taxon>Craniata</taxon>
        <taxon>Vertebrata</taxon>
        <taxon>Euteleostomi</taxon>
        <taxon>Mammalia</taxon>
        <taxon>Eutheria</taxon>
        <taxon>Laurasiatheria</taxon>
        <taxon>Artiodactyla</taxon>
        <taxon>Whippomorpha</taxon>
        <taxon>Cetacea</taxon>
        <taxon>Mysticeti</taxon>
        <taxon>Balaenopteridae</taxon>
        <taxon>Balaenoptera</taxon>
    </lineage>
</organism>
<accession>A0A643CG14</accession>
<feature type="non-terminal residue" evidence="3">
    <location>
        <position position="1"/>
    </location>
</feature>
<feature type="transmembrane region" description="Helical" evidence="2">
    <location>
        <begin position="20"/>
        <end position="45"/>
    </location>
</feature>
<reference evidence="3 4" key="1">
    <citation type="journal article" date="2019" name="PLoS ONE">
        <title>Genomic analyses reveal an absence of contemporary introgressive admixture between fin whales and blue whales, despite known hybrids.</title>
        <authorList>
            <person name="Westbury M.V."/>
            <person name="Petersen B."/>
            <person name="Lorenzen E.D."/>
        </authorList>
    </citation>
    <scope>NUCLEOTIDE SEQUENCE [LARGE SCALE GENOMIC DNA]</scope>
    <source>
        <strain evidence="3">FinWhale-01</strain>
    </source>
</reference>
<feature type="compositionally biased region" description="Basic and acidic residues" evidence="1">
    <location>
        <begin position="185"/>
        <end position="195"/>
    </location>
</feature>
<dbReference type="OrthoDB" id="9426851at2759"/>
<dbReference type="GO" id="GO:0050873">
    <property type="term" value="P:brown fat cell differentiation"/>
    <property type="evidence" value="ECO:0007669"/>
    <property type="project" value="TreeGrafter"/>
</dbReference>
<proteinExistence type="predicted"/>
<sequence>PHTHTMKYPLVPLVNELTFSFLVFWLCLPVALLLFLLIVWLHFLLSQGELPRSGPNPGGWAGRGIGWESQNNCRERIQRKMTQMFALIGSPGAKAPPSFARRRAIAKRRRGPASPMFHCFPAWFSQSQRGCGSGRGGWETRWGGERTLASEVLPRDPRLVSCTDGRTNASRDPALLCYRPPPSPPREEPEPVKTV</sequence>
<name>A0A643CG14_BALPH</name>
<evidence type="ECO:0000256" key="1">
    <source>
        <dbReference type="SAM" id="MobiDB-lite"/>
    </source>
</evidence>
<evidence type="ECO:0008006" key="5">
    <source>
        <dbReference type="Google" id="ProtNLM"/>
    </source>
</evidence>
<evidence type="ECO:0000313" key="4">
    <source>
        <dbReference type="Proteomes" id="UP000437017"/>
    </source>
</evidence>
<dbReference type="PANTHER" id="PTHR38499:SF1">
    <property type="entry name" value="ADIPOGENIN"/>
    <property type="match status" value="1"/>
</dbReference>
<feature type="region of interest" description="Disordered" evidence="1">
    <location>
        <begin position="158"/>
        <end position="195"/>
    </location>
</feature>
<evidence type="ECO:0000313" key="3">
    <source>
        <dbReference type="EMBL" id="KAB0399062.1"/>
    </source>
</evidence>
<keyword evidence="2" id="KW-1133">Transmembrane helix</keyword>
<keyword evidence="2" id="KW-0472">Membrane</keyword>
<dbReference type="EMBL" id="SGJD01001633">
    <property type="protein sequence ID" value="KAB0399062.1"/>
    <property type="molecule type" value="Genomic_DNA"/>
</dbReference>
<dbReference type="AlphaFoldDB" id="A0A643CG14"/>
<dbReference type="GO" id="GO:0005634">
    <property type="term" value="C:nucleus"/>
    <property type="evidence" value="ECO:0007669"/>
    <property type="project" value="TreeGrafter"/>
</dbReference>